<accession>A0A7Y0GA19</accession>
<dbReference type="AlphaFoldDB" id="A0A7Y0GA19"/>
<protein>
    <submittedName>
        <fullName evidence="2">DUF2807 domain-containing protein</fullName>
    </submittedName>
</protein>
<evidence type="ECO:0000259" key="1">
    <source>
        <dbReference type="Pfam" id="PF10988"/>
    </source>
</evidence>
<comment type="caution">
    <text evidence="2">The sequence shown here is derived from an EMBL/GenBank/DDBJ whole genome shotgun (WGS) entry which is preliminary data.</text>
</comment>
<dbReference type="EMBL" id="JABBGM010000005">
    <property type="protein sequence ID" value="NML94595.1"/>
    <property type="molecule type" value="Genomic_DNA"/>
</dbReference>
<dbReference type="Gene3D" id="2.160.20.120">
    <property type="match status" value="1"/>
</dbReference>
<evidence type="ECO:0000313" key="3">
    <source>
        <dbReference type="Proteomes" id="UP000583556"/>
    </source>
</evidence>
<dbReference type="Pfam" id="PF10988">
    <property type="entry name" value="DUF2807"/>
    <property type="match status" value="1"/>
</dbReference>
<reference evidence="2 3" key="1">
    <citation type="submission" date="2020-04" db="EMBL/GenBank/DDBJ databases">
        <title>Novosphingobium sp. TW-4 isolated from soil.</title>
        <authorList>
            <person name="Dahal R.H."/>
            <person name="Chaudhary D.K."/>
        </authorList>
    </citation>
    <scope>NUCLEOTIDE SEQUENCE [LARGE SCALE GENOMIC DNA]</scope>
    <source>
        <strain evidence="2 3">TW-4</strain>
    </source>
</reference>
<evidence type="ECO:0000313" key="2">
    <source>
        <dbReference type="EMBL" id="NML94595.1"/>
    </source>
</evidence>
<proteinExistence type="predicted"/>
<gene>
    <name evidence="2" type="ORF">HHL27_13055</name>
</gene>
<dbReference type="PROSITE" id="PS51257">
    <property type="entry name" value="PROKAR_LIPOPROTEIN"/>
    <property type="match status" value="1"/>
</dbReference>
<name>A0A7Y0GA19_9SPHN</name>
<dbReference type="RefSeq" id="WP_169493865.1">
    <property type="nucleotide sequence ID" value="NZ_AP029021.1"/>
</dbReference>
<dbReference type="InterPro" id="IPR021255">
    <property type="entry name" value="DUF2807"/>
</dbReference>
<feature type="domain" description="Putative auto-transporter adhesin head GIN" evidence="1">
    <location>
        <begin position="49"/>
        <end position="231"/>
    </location>
</feature>
<organism evidence="2 3">
    <name type="scientific">Novosphingobium olei</name>
    <dbReference type="NCBI Taxonomy" id="2728851"/>
    <lineage>
        <taxon>Bacteria</taxon>
        <taxon>Pseudomonadati</taxon>
        <taxon>Pseudomonadota</taxon>
        <taxon>Alphaproteobacteria</taxon>
        <taxon>Sphingomonadales</taxon>
        <taxon>Sphingomonadaceae</taxon>
        <taxon>Novosphingobium</taxon>
    </lineage>
</organism>
<keyword evidence="3" id="KW-1185">Reference proteome</keyword>
<sequence>MLKDFAKTLAGVAFVGLAAALSGCDAASVTIDGAKGVPLAQLDLSGKAPDEITLLGPDKVHVTRGDRLAITVDGEQPIKDKLRFTLKDGKLGIARDSWKSSDSDEGIATVNVTVPAARELVLAGSGQIDIDGLEGETAKLTIAGSGTIAAAGITAKELKVDVVGSGKLRGAGNTGKLEMTIAGSGNAELDGLVVQSAKIDVAGSGSTRFASDGEVKANIMGSGEVRVKGRATCKVSSMGSGRLVCEP</sequence>
<dbReference type="Proteomes" id="UP000583556">
    <property type="component" value="Unassembled WGS sequence"/>
</dbReference>